<protein>
    <recommendedName>
        <fullName evidence="3">Mu-like prophage protein gp29</fullName>
    </recommendedName>
</protein>
<dbReference type="Pfam" id="PF06074">
    <property type="entry name" value="Portal_Mu"/>
    <property type="match status" value="1"/>
</dbReference>
<dbReference type="EMBL" id="FNUV01000001">
    <property type="protein sequence ID" value="SEF48240.1"/>
    <property type="molecule type" value="Genomic_DNA"/>
</dbReference>
<evidence type="ECO:0008006" key="3">
    <source>
        <dbReference type="Google" id="ProtNLM"/>
    </source>
</evidence>
<dbReference type="AlphaFoldDB" id="A0A1H5SCT8"/>
<evidence type="ECO:0000313" key="1">
    <source>
        <dbReference type="EMBL" id="SEF48240.1"/>
    </source>
</evidence>
<dbReference type="RefSeq" id="WP_103915126.1">
    <property type="nucleotide sequence ID" value="NZ_FNUV01000001.1"/>
</dbReference>
<sequence>MSTKTKKGHTGKNPRVWHTKFGNINLANPQDRKNAQKLIVELMQTSDALTRKDLGDWRAAWQMAIDVNFPNRNRLYDIYRDVDADLHLTGCLSQRKGFVKARSFKLTKPDGSDDEEAKKIFDNTWFKDLMDHCLDANAWGHSLIELGEVKTNAAGVMMFDGVTLIPRKHVIPEKGRVVRHAGETWESGIDYHQPPFSDWLIEAGRKDSLGLYLKAALQTIPKKNTFAFWDQFGEMFGIPFRVAKSTSHNDKDIDEIEKMMETMGSAGWGIFPEGTEVEIKETTRGDAYNVFDKRIDRANSELSKLVILQTMTIEDGSSLSQSQTHLQIFQNLIEEDADKLRDIINGQLLPRMVKFGFPVKDLTFDWDYPIDYTPEQRIAFQRMLLENFEVDGSYFEDEYGVPLGERRSPYQIDNNQGDTASAAGKTKNAHRFDFFG</sequence>
<dbReference type="Proteomes" id="UP000236735">
    <property type="component" value="Unassembled WGS sequence"/>
</dbReference>
<organism evidence="1 2">
    <name type="scientific">Xylanibacter ruminicola</name>
    <name type="common">Prevotella ruminicola</name>
    <dbReference type="NCBI Taxonomy" id="839"/>
    <lineage>
        <taxon>Bacteria</taxon>
        <taxon>Pseudomonadati</taxon>
        <taxon>Bacteroidota</taxon>
        <taxon>Bacteroidia</taxon>
        <taxon>Bacteroidales</taxon>
        <taxon>Prevotellaceae</taxon>
        <taxon>Xylanibacter</taxon>
    </lineage>
</organism>
<dbReference type="InterPro" id="IPR009279">
    <property type="entry name" value="Portal_Mu"/>
</dbReference>
<proteinExistence type="predicted"/>
<name>A0A1H5SCT8_XYLRU</name>
<gene>
    <name evidence="1" type="ORF">SAMN05216354_0618</name>
</gene>
<evidence type="ECO:0000313" key="2">
    <source>
        <dbReference type="Proteomes" id="UP000236735"/>
    </source>
</evidence>
<reference evidence="1 2" key="1">
    <citation type="submission" date="2016-10" db="EMBL/GenBank/DDBJ databases">
        <authorList>
            <person name="de Groot N.N."/>
        </authorList>
    </citation>
    <scope>NUCLEOTIDE SEQUENCE [LARGE SCALE GENOMIC DNA]</scope>
    <source>
        <strain evidence="1 2">AR32</strain>
    </source>
</reference>
<accession>A0A1H5SCT8</accession>